<protein>
    <recommendedName>
        <fullName evidence="3">Protein gp37</fullName>
    </recommendedName>
</protein>
<dbReference type="RefSeq" id="WP_251970655.1">
    <property type="nucleotide sequence ID" value="NZ_AP025730.1"/>
</dbReference>
<evidence type="ECO:0000313" key="1">
    <source>
        <dbReference type="EMBL" id="BDI07467.1"/>
    </source>
</evidence>
<reference evidence="1" key="1">
    <citation type="submission" date="2022-04" db="EMBL/GenBank/DDBJ databases">
        <title>Whole genome sequence of Sphaerotilus sp. FB-5.</title>
        <authorList>
            <person name="Takeda M."/>
            <person name="Narihara S."/>
            <person name="Akimoto M."/>
            <person name="Akimoto R."/>
            <person name="Nishiyashiki S."/>
            <person name="Murakami T."/>
        </authorList>
    </citation>
    <scope>NUCLEOTIDE SEQUENCE</scope>
    <source>
        <strain evidence="1">FB-5</strain>
    </source>
</reference>
<dbReference type="Pfam" id="PF07505">
    <property type="entry name" value="DUF5131"/>
    <property type="match status" value="1"/>
</dbReference>
<evidence type="ECO:0000313" key="2">
    <source>
        <dbReference type="Proteomes" id="UP001057498"/>
    </source>
</evidence>
<keyword evidence="2" id="KW-1185">Reference proteome</keyword>
<dbReference type="Proteomes" id="UP001057498">
    <property type="component" value="Chromosome"/>
</dbReference>
<organism evidence="1 2">
    <name type="scientific">Sphaerotilus microaerophilus</name>
    <dbReference type="NCBI Taxonomy" id="2914710"/>
    <lineage>
        <taxon>Bacteria</taxon>
        <taxon>Pseudomonadati</taxon>
        <taxon>Pseudomonadota</taxon>
        <taxon>Betaproteobacteria</taxon>
        <taxon>Burkholderiales</taxon>
        <taxon>Sphaerotilaceae</taxon>
        <taxon>Sphaerotilus</taxon>
    </lineage>
</organism>
<accession>A0ABM7YS91</accession>
<gene>
    <name evidence="1" type="ORF">CATMQ487_44370</name>
</gene>
<evidence type="ECO:0008006" key="3">
    <source>
        <dbReference type="Google" id="ProtNLM"/>
    </source>
</evidence>
<proteinExistence type="predicted"/>
<dbReference type="InterPro" id="IPR011101">
    <property type="entry name" value="DUF5131"/>
</dbReference>
<name>A0ABM7YS91_9BURK</name>
<sequence>MAKHNPGDILTSDWNPVVGCRRYSAGCRDCWWLDGIMPWQRRLGNLPDNLTEGVPLLLETRLDPAKLRGKTGIVGVVQHGDLFWDEVPEPAIHRVLDVVDQVAAERTEQAVRRPARAAPRPASPTKYVIWSKRAERMADVLARRYPQGLPAHLACGVSVENQALADERLPHLLRIAGWRFVMIEPMLGPIDLAGYEDVDWIVVGSETGSPRARPLNPDWVRALRDFACVNGIPFFLKQLGTSHKSPDRDLDGRCWDEFPAGFVK</sequence>
<dbReference type="EMBL" id="AP025730">
    <property type="protein sequence ID" value="BDI07467.1"/>
    <property type="molecule type" value="Genomic_DNA"/>
</dbReference>